<protein>
    <submittedName>
        <fullName evidence="2">Uncharacterized protein</fullName>
    </submittedName>
</protein>
<name>A0AA40C736_9PEZI</name>
<organism evidence="2 3">
    <name type="scientific">Immersiella caudata</name>
    <dbReference type="NCBI Taxonomy" id="314043"/>
    <lineage>
        <taxon>Eukaryota</taxon>
        <taxon>Fungi</taxon>
        <taxon>Dikarya</taxon>
        <taxon>Ascomycota</taxon>
        <taxon>Pezizomycotina</taxon>
        <taxon>Sordariomycetes</taxon>
        <taxon>Sordariomycetidae</taxon>
        <taxon>Sordariales</taxon>
        <taxon>Lasiosphaeriaceae</taxon>
        <taxon>Immersiella</taxon>
    </lineage>
</organism>
<dbReference type="Proteomes" id="UP001175000">
    <property type="component" value="Unassembled WGS sequence"/>
</dbReference>
<dbReference type="AlphaFoldDB" id="A0AA40C736"/>
<comment type="caution">
    <text evidence="2">The sequence shown here is derived from an EMBL/GenBank/DDBJ whole genome shotgun (WGS) entry which is preliminary data.</text>
</comment>
<accession>A0AA40C736</accession>
<evidence type="ECO:0000313" key="2">
    <source>
        <dbReference type="EMBL" id="KAK0627440.1"/>
    </source>
</evidence>
<dbReference type="Gene3D" id="2.120.10.70">
    <property type="entry name" value="Fucose-specific lectin"/>
    <property type="match status" value="1"/>
</dbReference>
<reference evidence="2" key="1">
    <citation type="submission" date="2023-06" db="EMBL/GenBank/DDBJ databases">
        <title>Genome-scale phylogeny and comparative genomics of the fungal order Sordariales.</title>
        <authorList>
            <consortium name="Lawrence Berkeley National Laboratory"/>
            <person name="Hensen N."/>
            <person name="Bonometti L."/>
            <person name="Westerberg I."/>
            <person name="Brannstrom I.O."/>
            <person name="Guillou S."/>
            <person name="Cros-Aarteil S."/>
            <person name="Calhoun S."/>
            <person name="Haridas S."/>
            <person name="Kuo A."/>
            <person name="Mondo S."/>
            <person name="Pangilinan J."/>
            <person name="Riley R."/>
            <person name="Labutti K."/>
            <person name="Andreopoulos B."/>
            <person name="Lipzen A."/>
            <person name="Chen C."/>
            <person name="Yanf M."/>
            <person name="Daum C."/>
            <person name="Ng V."/>
            <person name="Clum A."/>
            <person name="Steindorff A."/>
            <person name="Ohm R."/>
            <person name="Martin F."/>
            <person name="Silar P."/>
            <person name="Natvig D."/>
            <person name="Lalanne C."/>
            <person name="Gautier V."/>
            <person name="Ament-Velasquez S.L."/>
            <person name="Kruys A."/>
            <person name="Hutchinson M.I."/>
            <person name="Powell A.J."/>
            <person name="Barry K."/>
            <person name="Miller A.N."/>
            <person name="Grigoriev I.V."/>
            <person name="Debuchy R."/>
            <person name="Gladieux P."/>
            <person name="Thoren M.H."/>
            <person name="Johannesson H."/>
        </authorList>
    </citation>
    <scope>NUCLEOTIDE SEQUENCE</scope>
    <source>
        <strain evidence="2">CBS 606.72</strain>
    </source>
</reference>
<feature type="signal peptide" evidence="1">
    <location>
        <begin position="1"/>
        <end position="25"/>
    </location>
</feature>
<evidence type="ECO:0000256" key="1">
    <source>
        <dbReference type="SAM" id="SignalP"/>
    </source>
</evidence>
<feature type="chain" id="PRO_5041387038" evidence="1">
    <location>
        <begin position="26"/>
        <end position="435"/>
    </location>
</feature>
<evidence type="ECO:0000313" key="3">
    <source>
        <dbReference type="Proteomes" id="UP001175000"/>
    </source>
</evidence>
<keyword evidence="3" id="KW-1185">Reference proteome</keyword>
<gene>
    <name evidence="2" type="ORF">B0T14DRAFT_552396</name>
</gene>
<dbReference type="EMBL" id="JAULSU010000002">
    <property type="protein sequence ID" value="KAK0627440.1"/>
    <property type="molecule type" value="Genomic_DNA"/>
</dbReference>
<proteinExistence type="predicted"/>
<sequence>MFRHPSHLFLALCYLLSHCTHPVASVYTLNRNTRLASWSTWIDPGEGKKHDDSCKGQDPNFKDYVYSPHVYFQDGGYGIREAVFQNGVWNNGNGGDVIVMAAENSPLAVTQWWEGENAVVGTTTTTTTTTAAAAAAAAAAATTTTTTTTTTTIHISMHLVLLFYIEPNFNILSEARYDSKTGWNGGRSLDVGINHDPKRPGSMSVTMLDSEIFVVYQNPSKDENTPATINVCRYFWGGQNTCSRQFESWSGALPGTSTAIMKDGTPVGRPQLFYQSFFYPYAIIEQRYTDDGWKQGSPLSAAPPRAQMAVFRGAVNGSDWHSDDQAHFFINNDAIFNYITWRPWSRDNGGNSCGNDWCQPRSIANVDAWQSGIAVTGCKREMRAYFVSGDGNLGEATAVDWGDVIDHKDNYSINPPYWGVWWYAGNLDILSGLGQ</sequence>
<keyword evidence="1" id="KW-0732">Signal</keyword>